<evidence type="ECO:0000313" key="1">
    <source>
        <dbReference type="EMBL" id="CAF4372280.1"/>
    </source>
</evidence>
<accession>A0A820MFY6</accession>
<dbReference type="SUPFAM" id="SSF56112">
    <property type="entry name" value="Protein kinase-like (PK-like)"/>
    <property type="match status" value="1"/>
</dbReference>
<dbReference type="AlphaFoldDB" id="A0A820MFY6"/>
<reference evidence="1" key="1">
    <citation type="submission" date="2021-02" db="EMBL/GenBank/DDBJ databases">
        <authorList>
            <person name="Nowell W R."/>
        </authorList>
    </citation>
    <scope>NUCLEOTIDE SEQUENCE</scope>
</reference>
<evidence type="ECO:0000313" key="2">
    <source>
        <dbReference type="Proteomes" id="UP000663874"/>
    </source>
</evidence>
<dbReference type="Proteomes" id="UP000663874">
    <property type="component" value="Unassembled WGS sequence"/>
</dbReference>
<name>A0A820MFY6_9BILA</name>
<feature type="non-terminal residue" evidence="1">
    <location>
        <position position="1"/>
    </location>
</feature>
<gene>
    <name evidence="1" type="ORF">FNK824_LOCUS43037</name>
</gene>
<protein>
    <submittedName>
        <fullName evidence="1">Uncharacterized protein</fullName>
    </submittedName>
</protein>
<comment type="caution">
    <text evidence="1">The sequence shown here is derived from an EMBL/GenBank/DDBJ whole genome shotgun (WGS) entry which is preliminary data.</text>
</comment>
<dbReference type="EMBL" id="CAJOBE010056048">
    <property type="protein sequence ID" value="CAF4372280.1"/>
    <property type="molecule type" value="Genomic_DNA"/>
</dbReference>
<dbReference type="Gene3D" id="3.30.1010.10">
    <property type="entry name" value="Phosphatidylinositol 3-kinase Catalytic Subunit, Chain A, domain 4"/>
    <property type="match status" value="1"/>
</dbReference>
<dbReference type="InterPro" id="IPR011009">
    <property type="entry name" value="Kinase-like_dom_sf"/>
</dbReference>
<organism evidence="1 2">
    <name type="scientific">Rotaria sordida</name>
    <dbReference type="NCBI Taxonomy" id="392033"/>
    <lineage>
        <taxon>Eukaryota</taxon>
        <taxon>Metazoa</taxon>
        <taxon>Spiralia</taxon>
        <taxon>Gnathifera</taxon>
        <taxon>Rotifera</taxon>
        <taxon>Eurotatoria</taxon>
        <taxon>Bdelloidea</taxon>
        <taxon>Philodinida</taxon>
        <taxon>Philodinidae</taxon>
        <taxon>Rotaria</taxon>
    </lineage>
</organism>
<proteinExistence type="predicted"/>
<sequence>MVVELRDGSFIPSKGKPLKFTVIDRQGNTKTCIYKHGDDLLQDAMCVAVMKEMNHIFKEEHVDAEVVLYE</sequence>